<reference evidence="4 5" key="1">
    <citation type="journal article" date="2014" name="PLoS ONE">
        <title>Identification and Characterization of a New Erythromycin Biosynthetic Gene Cluster in Actinopolyspora erythraea YIM90600, a Novel Erythronolide-Producing Halophilic Actinomycete Isolated from Salt Field.</title>
        <authorList>
            <person name="Chen D."/>
            <person name="Feng J."/>
            <person name="Huang L."/>
            <person name="Zhang Q."/>
            <person name="Wu J."/>
            <person name="Zhu X."/>
            <person name="Duan Y."/>
            <person name="Xu Z."/>
        </authorList>
    </citation>
    <scope>NUCLEOTIDE SEQUENCE [LARGE SCALE GENOMIC DNA]</scope>
    <source>
        <strain evidence="4 5">YIM90600</strain>
    </source>
</reference>
<dbReference type="Proteomes" id="UP000215043">
    <property type="component" value="Chromosome"/>
</dbReference>
<dbReference type="EMBL" id="CP022752">
    <property type="protein sequence ID" value="ASU80535.1"/>
    <property type="molecule type" value="Genomic_DNA"/>
</dbReference>
<name>A0A099D9N1_9ACTN</name>
<dbReference type="RefSeq" id="WP_043569836.1">
    <property type="nucleotide sequence ID" value="NZ_CP022752.1"/>
</dbReference>
<gene>
    <name evidence="3" type="ORF">CDG81_22180</name>
    <name evidence="4" type="ORF">IL38_02665</name>
</gene>
<dbReference type="Gene3D" id="2.30.110.10">
    <property type="entry name" value="Electron Transport, Fmn-binding Protein, Chain A"/>
    <property type="match status" value="1"/>
</dbReference>
<dbReference type="PANTHER" id="PTHR35176:SF6">
    <property type="entry name" value="HEME OXYGENASE HI_0854-RELATED"/>
    <property type="match status" value="1"/>
</dbReference>
<sequence length="153" mass="17359">MTDWQQFETEAPELAAAARRCFEAHQHHVLATLRGDGSPRVSGTEVQFREGDLVMGSMPRALKALDLRRDPRAALHAHPGDMTEGDVKVSGRAVEVLDDEELRAYGVEIQHEPGTFHMFRWEPHEITRTSVVEDRLLIRTWRPGAGITDFYRS</sequence>
<dbReference type="InterPro" id="IPR011576">
    <property type="entry name" value="Pyridox_Oxase_N"/>
</dbReference>
<dbReference type="GO" id="GO:0005829">
    <property type="term" value="C:cytosol"/>
    <property type="evidence" value="ECO:0007669"/>
    <property type="project" value="TreeGrafter"/>
</dbReference>
<dbReference type="eggNOG" id="COG0748">
    <property type="taxonomic scope" value="Bacteria"/>
</dbReference>
<dbReference type="Pfam" id="PF01243">
    <property type="entry name" value="PNPOx_N"/>
    <property type="match status" value="1"/>
</dbReference>
<dbReference type="HOGENOM" id="CLU_134850_0_0_11"/>
<dbReference type="InterPro" id="IPR012349">
    <property type="entry name" value="Split_barrel_FMN-bd"/>
</dbReference>
<feature type="domain" description="Pyridoxamine 5'-phosphate oxidase N-terminal" evidence="2">
    <location>
        <begin position="16"/>
        <end position="127"/>
    </location>
</feature>
<reference evidence="3 6" key="2">
    <citation type="submission" date="2017-08" db="EMBL/GenBank/DDBJ databases">
        <title>The complete genome sequence of moderately halophilic actinomycete Actinopolyspora erythraea YIM 90600, the producer of novel erythromycin, novel actinopolysporins A-C and tubercidin.</title>
        <authorList>
            <person name="Yin M."/>
            <person name="Tang S."/>
        </authorList>
    </citation>
    <scope>NUCLEOTIDE SEQUENCE [LARGE SCALE GENOMIC DNA]</scope>
    <source>
        <strain evidence="3 6">YIM 90600</strain>
    </source>
</reference>
<dbReference type="InterPro" id="IPR052019">
    <property type="entry name" value="F420H2_bilvrd_red/Heme_oxyg"/>
</dbReference>
<evidence type="ECO:0000259" key="2">
    <source>
        <dbReference type="Pfam" id="PF01243"/>
    </source>
</evidence>
<dbReference type="OrthoDB" id="5115613at2"/>
<evidence type="ECO:0000313" key="6">
    <source>
        <dbReference type="Proteomes" id="UP000215043"/>
    </source>
</evidence>
<dbReference type="GO" id="GO:0016627">
    <property type="term" value="F:oxidoreductase activity, acting on the CH-CH group of donors"/>
    <property type="evidence" value="ECO:0007669"/>
    <property type="project" value="TreeGrafter"/>
</dbReference>
<dbReference type="GO" id="GO:0070967">
    <property type="term" value="F:coenzyme F420 binding"/>
    <property type="evidence" value="ECO:0007669"/>
    <property type="project" value="TreeGrafter"/>
</dbReference>
<evidence type="ECO:0000256" key="1">
    <source>
        <dbReference type="ARBA" id="ARBA00023002"/>
    </source>
</evidence>
<proteinExistence type="predicted"/>
<keyword evidence="1" id="KW-0560">Oxidoreductase</keyword>
<protein>
    <submittedName>
        <fullName evidence="3">Pyridoxamine 5'-phosphate oxidase</fullName>
    </submittedName>
</protein>
<dbReference type="AlphaFoldDB" id="A0A099D9N1"/>
<dbReference type="KEGG" id="aey:CDG81_22180"/>
<accession>A0A099D9N1</accession>
<dbReference type="Proteomes" id="UP000029737">
    <property type="component" value="Unassembled WGS sequence"/>
</dbReference>
<dbReference type="PANTHER" id="PTHR35176">
    <property type="entry name" value="HEME OXYGENASE HI_0854-RELATED"/>
    <property type="match status" value="1"/>
</dbReference>
<dbReference type="SUPFAM" id="SSF50475">
    <property type="entry name" value="FMN-binding split barrel"/>
    <property type="match status" value="1"/>
</dbReference>
<evidence type="ECO:0000313" key="5">
    <source>
        <dbReference type="Proteomes" id="UP000029737"/>
    </source>
</evidence>
<dbReference type="EMBL" id="JPMV01000009">
    <property type="protein sequence ID" value="KGI82794.1"/>
    <property type="molecule type" value="Genomic_DNA"/>
</dbReference>
<keyword evidence="5" id="KW-1185">Reference proteome</keyword>
<organism evidence="3 6">
    <name type="scientific">Actinopolyspora erythraea</name>
    <dbReference type="NCBI Taxonomy" id="414996"/>
    <lineage>
        <taxon>Bacteria</taxon>
        <taxon>Bacillati</taxon>
        <taxon>Actinomycetota</taxon>
        <taxon>Actinomycetes</taxon>
        <taxon>Actinopolysporales</taxon>
        <taxon>Actinopolysporaceae</taxon>
        <taxon>Actinopolyspora</taxon>
    </lineage>
</organism>
<evidence type="ECO:0000313" key="3">
    <source>
        <dbReference type="EMBL" id="ASU80535.1"/>
    </source>
</evidence>
<evidence type="ECO:0000313" key="4">
    <source>
        <dbReference type="EMBL" id="KGI82794.1"/>
    </source>
</evidence>